<keyword evidence="4" id="KW-1133">Transmembrane helix</keyword>
<comment type="caution">
    <text evidence="6">The sequence shown here is derived from an EMBL/GenBank/DDBJ whole genome shotgun (WGS) entry which is preliminary data.</text>
</comment>
<dbReference type="Pfam" id="PF12833">
    <property type="entry name" value="HTH_18"/>
    <property type="match status" value="1"/>
</dbReference>
<evidence type="ECO:0000256" key="4">
    <source>
        <dbReference type="SAM" id="Phobius"/>
    </source>
</evidence>
<keyword evidence="2" id="KW-0238">DNA-binding</keyword>
<organism evidence="6 7">
    <name type="scientific">Rheinheimera soli</name>
    <dbReference type="NCBI Taxonomy" id="443616"/>
    <lineage>
        <taxon>Bacteria</taxon>
        <taxon>Pseudomonadati</taxon>
        <taxon>Pseudomonadota</taxon>
        <taxon>Gammaproteobacteria</taxon>
        <taxon>Chromatiales</taxon>
        <taxon>Chromatiaceae</taxon>
        <taxon>Rheinheimera</taxon>
    </lineage>
</organism>
<keyword evidence="4" id="KW-0472">Membrane</keyword>
<dbReference type="PROSITE" id="PS00041">
    <property type="entry name" value="HTH_ARAC_FAMILY_1"/>
    <property type="match status" value="1"/>
</dbReference>
<dbReference type="SUPFAM" id="SSF46689">
    <property type="entry name" value="Homeodomain-like"/>
    <property type="match status" value="1"/>
</dbReference>
<dbReference type="InterPro" id="IPR018062">
    <property type="entry name" value="HTH_AraC-typ_CS"/>
</dbReference>
<feature type="transmembrane region" description="Helical" evidence="4">
    <location>
        <begin position="129"/>
        <end position="149"/>
    </location>
</feature>
<dbReference type="PROSITE" id="PS01124">
    <property type="entry name" value="HTH_ARAC_FAMILY_2"/>
    <property type="match status" value="1"/>
</dbReference>
<dbReference type="SMART" id="SM00342">
    <property type="entry name" value="HTH_ARAC"/>
    <property type="match status" value="1"/>
</dbReference>
<sequence length="350" mass="40226">MQGFLLAGVLGLHKRNVQANHILALWVALLSVDLLGQIYYAENIYKQYPEFIGLTNFLPLCYGGFLFLYVRSLTLAKPLRWHDSIHFAGFFIGVLLNLPALLQSSAGKLRLVEHIIASRVPWHFEIVDLFMPLYATAYAIFSGILLWRYQQSADSSMSVLPRLRWLQRLLIINMIIWLVVWISTLTPVIYIKIDNQVIYLLVSLLIYIMGYTSLHQPDIFAAVKENGIKYGDNRLPDDLRGQILTVLEQHMRDHSPWRASNFSLVQLAENTGIASHHISQVLNDHLGQSFHEYLNQFRINAVCQRLREPQSQNLLDLALDCGFSSKSSFNAIFKKHTNQTPSEYRKKVQD</sequence>
<feature type="transmembrane region" description="Helical" evidence="4">
    <location>
        <begin position="52"/>
        <end position="72"/>
    </location>
</feature>
<keyword evidence="4" id="KW-0812">Transmembrane</keyword>
<keyword evidence="1" id="KW-0805">Transcription regulation</keyword>
<dbReference type="PANTHER" id="PTHR43280">
    <property type="entry name" value="ARAC-FAMILY TRANSCRIPTIONAL REGULATOR"/>
    <property type="match status" value="1"/>
</dbReference>
<evidence type="ECO:0000313" key="7">
    <source>
        <dbReference type="Proteomes" id="UP001257909"/>
    </source>
</evidence>
<feature type="domain" description="HTH araC/xylS-type" evidence="5">
    <location>
        <begin position="241"/>
        <end position="347"/>
    </location>
</feature>
<keyword evidence="3" id="KW-0804">Transcription</keyword>
<evidence type="ECO:0000256" key="1">
    <source>
        <dbReference type="ARBA" id="ARBA00023015"/>
    </source>
</evidence>
<keyword evidence="7" id="KW-1185">Reference proteome</keyword>
<dbReference type="InterPro" id="IPR009057">
    <property type="entry name" value="Homeodomain-like_sf"/>
</dbReference>
<evidence type="ECO:0000259" key="5">
    <source>
        <dbReference type="PROSITE" id="PS01124"/>
    </source>
</evidence>
<accession>A0ABU1VUU8</accession>
<proteinExistence type="predicted"/>
<dbReference type="PANTHER" id="PTHR43280:SF29">
    <property type="entry name" value="ARAC-FAMILY TRANSCRIPTIONAL REGULATOR"/>
    <property type="match status" value="1"/>
</dbReference>
<evidence type="ECO:0000313" key="6">
    <source>
        <dbReference type="EMBL" id="MDR7119501.1"/>
    </source>
</evidence>
<name>A0ABU1VUU8_9GAMM</name>
<evidence type="ECO:0000256" key="3">
    <source>
        <dbReference type="ARBA" id="ARBA00023163"/>
    </source>
</evidence>
<gene>
    <name evidence="6" type="ORF">J2W69_000416</name>
</gene>
<dbReference type="Proteomes" id="UP001257909">
    <property type="component" value="Unassembled WGS sequence"/>
</dbReference>
<evidence type="ECO:0000256" key="2">
    <source>
        <dbReference type="ARBA" id="ARBA00023125"/>
    </source>
</evidence>
<feature type="transmembrane region" description="Helical" evidence="4">
    <location>
        <begin position="170"/>
        <end position="191"/>
    </location>
</feature>
<dbReference type="RefSeq" id="WP_310274076.1">
    <property type="nucleotide sequence ID" value="NZ_JAVDWR010000001.1"/>
</dbReference>
<dbReference type="EMBL" id="JAVDWR010000001">
    <property type="protein sequence ID" value="MDR7119501.1"/>
    <property type="molecule type" value="Genomic_DNA"/>
</dbReference>
<feature type="transmembrane region" description="Helical" evidence="4">
    <location>
        <begin position="21"/>
        <end position="40"/>
    </location>
</feature>
<dbReference type="InterPro" id="IPR018060">
    <property type="entry name" value="HTH_AraC"/>
</dbReference>
<dbReference type="InterPro" id="IPR020449">
    <property type="entry name" value="Tscrpt_reg_AraC-type_HTH"/>
</dbReference>
<dbReference type="PRINTS" id="PR00032">
    <property type="entry name" value="HTHARAC"/>
</dbReference>
<reference evidence="6 7" key="1">
    <citation type="submission" date="2023-07" db="EMBL/GenBank/DDBJ databases">
        <title>Sorghum-associated microbial communities from plants grown in Nebraska, USA.</title>
        <authorList>
            <person name="Schachtman D."/>
        </authorList>
    </citation>
    <scope>NUCLEOTIDE SEQUENCE [LARGE SCALE GENOMIC DNA]</scope>
    <source>
        <strain evidence="6 7">4138</strain>
    </source>
</reference>
<feature type="transmembrane region" description="Helical" evidence="4">
    <location>
        <begin position="197"/>
        <end position="214"/>
    </location>
</feature>
<feature type="transmembrane region" description="Helical" evidence="4">
    <location>
        <begin position="84"/>
        <end position="102"/>
    </location>
</feature>
<protein>
    <submittedName>
        <fullName evidence="6">AraC-like DNA-binding protein</fullName>
    </submittedName>
</protein>
<dbReference type="Gene3D" id="1.10.10.60">
    <property type="entry name" value="Homeodomain-like"/>
    <property type="match status" value="2"/>
</dbReference>